<evidence type="ECO:0000313" key="3">
    <source>
        <dbReference type="Proteomes" id="UP001307849"/>
    </source>
</evidence>
<proteinExistence type="predicted"/>
<keyword evidence="3" id="KW-1185">Reference proteome</keyword>
<sequence length="381" mass="39889">MVFALKNVVAVAALLNVLSVQAVPFVLEERASNSGCNADNLLRLLRAPSNLPEAIPFCSAYLALPALTTTVSTVTPTATSYTTLQTNETSRFTENPTVPLTLKTTETSVIVSTVTITVPPQGGARLARRAKTTTSLADKVTGTTYPPSRISSACNCLTIPISTTSVTATADEVTETVTVLSTSSTSLTVTITSTETILETAIDTVYSTATSTEVGEPTAFPLKIVAPGTADDGAYVFNRNENPNNNGPGASQSFPLTTDPTKATKFTHSADGALRIAVSSSYFTSSVVGQESSDWVHFNHPTVAFEPLYSNKRASIQGCSSCIVVKWQNNPVTGLVSMSNVEKVLSVCNLPNGYGRGLYVGTSTAAANACVVVTLQLALTP</sequence>
<feature type="signal peptide" evidence="1">
    <location>
        <begin position="1"/>
        <end position="22"/>
    </location>
</feature>
<feature type="chain" id="PRO_5043027589" evidence="1">
    <location>
        <begin position="23"/>
        <end position="381"/>
    </location>
</feature>
<accession>A0AAN8MXF9</accession>
<organism evidence="2 3">
    <name type="scientific">Arthrobotrys conoides</name>
    <dbReference type="NCBI Taxonomy" id="74498"/>
    <lineage>
        <taxon>Eukaryota</taxon>
        <taxon>Fungi</taxon>
        <taxon>Dikarya</taxon>
        <taxon>Ascomycota</taxon>
        <taxon>Pezizomycotina</taxon>
        <taxon>Orbiliomycetes</taxon>
        <taxon>Orbiliales</taxon>
        <taxon>Orbiliaceae</taxon>
        <taxon>Arthrobotrys</taxon>
    </lineage>
</organism>
<dbReference type="Proteomes" id="UP001307849">
    <property type="component" value="Unassembled WGS sequence"/>
</dbReference>
<keyword evidence="1" id="KW-0732">Signal</keyword>
<gene>
    <name evidence="2" type="ORF">TWF506_004131</name>
</gene>
<evidence type="ECO:0000256" key="1">
    <source>
        <dbReference type="SAM" id="SignalP"/>
    </source>
</evidence>
<protein>
    <submittedName>
        <fullName evidence="2">Uncharacterized protein</fullName>
    </submittedName>
</protein>
<dbReference type="AlphaFoldDB" id="A0AAN8MXF9"/>
<comment type="caution">
    <text evidence="2">The sequence shown here is derived from an EMBL/GenBank/DDBJ whole genome shotgun (WGS) entry which is preliminary data.</text>
</comment>
<dbReference type="EMBL" id="JAVHJM010000013">
    <property type="protein sequence ID" value="KAK6499501.1"/>
    <property type="molecule type" value="Genomic_DNA"/>
</dbReference>
<evidence type="ECO:0000313" key="2">
    <source>
        <dbReference type="EMBL" id="KAK6499501.1"/>
    </source>
</evidence>
<reference evidence="2 3" key="1">
    <citation type="submission" date="2019-10" db="EMBL/GenBank/DDBJ databases">
        <authorList>
            <person name="Palmer J.M."/>
        </authorList>
    </citation>
    <scope>NUCLEOTIDE SEQUENCE [LARGE SCALE GENOMIC DNA]</scope>
    <source>
        <strain evidence="2 3">TWF506</strain>
    </source>
</reference>
<name>A0AAN8MXF9_9PEZI</name>